<name>A0A0D0DHP2_9AGAM</name>
<dbReference type="HOGENOM" id="CLU_212987_0_0_1"/>
<proteinExistence type="predicted"/>
<dbReference type="Proteomes" id="UP000054538">
    <property type="component" value="Unassembled WGS sequence"/>
</dbReference>
<gene>
    <name evidence="1" type="ORF">PAXRUDRAFT_64258</name>
</gene>
<evidence type="ECO:0000313" key="2">
    <source>
        <dbReference type="Proteomes" id="UP000054538"/>
    </source>
</evidence>
<organism evidence="1 2">
    <name type="scientific">Paxillus rubicundulus Ve08.2h10</name>
    <dbReference type="NCBI Taxonomy" id="930991"/>
    <lineage>
        <taxon>Eukaryota</taxon>
        <taxon>Fungi</taxon>
        <taxon>Dikarya</taxon>
        <taxon>Basidiomycota</taxon>
        <taxon>Agaricomycotina</taxon>
        <taxon>Agaricomycetes</taxon>
        <taxon>Agaricomycetidae</taxon>
        <taxon>Boletales</taxon>
        <taxon>Paxilineae</taxon>
        <taxon>Paxillaceae</taxon>
        <taxon>Paxillus</taxon>
    </lineage>
</organism>
<protein>
    <submittedName>
        <fullName evidence="1">Uncharacterized protein</fullName>
    </submittedName>
</protein>
<dbReference type="EMBL" id="KN824919">
    <property type="protein sequence ID" value="KIK97807.1"/>
    <property type="molecule type" value="Genomic_DNA"/>
</dbReference>
<dbReference type="InParanoid" id="A0A0D0DHP2"/>
<dbReference type="OrthoDB" id="3261594at2759"/>
<dbReference type="AlphaFoldDB" id="A0A0D0DHP2"/>
<reference evidence="2" key="2">
    <citation type="submission" date="2015-01" db="EMBL/GenBank/DDBJ databases">
        <title>Evolutionary Origins and Diversification of the Mycorrhizal Mutualists.</title>
        <authorList>
            <consortium name="DOE Joint Genome Institute"/>
            <consortium name="Mycorrhizal Genomics Consortium"/>
            <person name="Kohler A."/>
            <person name="Kuo A."/>
            <person name="Nagy L.G."/>
            <person name="Floudas D."/>
            <person name="Copeland A."/>
            <person name="Barry K.W."/>
            <person name="Cichocki N."/>
            <person name="Veneault-Fourrey C."/>
            <person name="LaButti K."/>
            <person name="Lindquist E.A."/>
            <person name="Lipzen A."/>
            <person name="Lundell T."/>
            <person name="Morin E."/>
            <person name="Murat C."/>
            <person name="Riley R."/>
            <person name="Ohm R."/>
            <person name="Sun H."/>
            <person name="Tunlid A."/>
            <person name="Henrissat B."/>
            <person name="Grigoriev I.V."/>
            <person name="Hibbett D.S."/>
            <person name="Martin F."/>
        </authorList>
    </citation>
    <scope>NUCLEOTIDE SEQUENCE [LARGE SCALE GENOMIC DNA]</scope>
    <source>
        <strain evidence="2">Ve08.2h10</strain>
    </source>
</reference>
<accession>A0A0D0DHP2</accession>
<keyword evidence="2" id="KW-1185">Reference proteome</keyword>
<sequence>MVYDSSPDTWYKKQYVLPGVIIPGLNKPKNIDSFLFPPQFPTLGFHHIAAIQHEG</sequence>
<evidence type="ECO:0000313" key="1">
    <source>
        <dbReference type="EMBL" id="KIK97807.1"/>
    </source>
</evidence>
<feature type="non-terminal residue" evidence="1">
    <location>
        <position position="55"/>
    </location>
</feature>
<reference evidence="1 2" key="1">
    <citation type="submission" date="2014-04" db="EMBL/GenBank/DDBJ databases">
        <authorList>
            <consortium name="DOE Joint Genome Institute"/>
            <person name="Kuo A."/>
            <person name="Kohler A."/>
            <person name="Jargeat P."/>
            <person name="Nagy L.G."/>
            <person name="Floudas D."/>
            <person name="Copeland A."/>
            <person name="Barry K.W."/>
            <person name="Cichocki N."/>
            <person name="Veneault-Fourrey C."/>
            <person name="LaButti K."/>
            <person name="Lindquist E.A."/>
            <person name="Lipzen A."/>
            <person name="Lundell T."/>
            <person name="Morin E."/>
            <person name="Murat C."/>
            <person name="Sun H."/>
            <person name="Tunlid A."/>
            <person name="Henrissat B."/>
            <person name="Grigoriev I.V."/>
            <person name="Hibbett D.S."/>
            <person name="Martin F."/>
            <person name="Nordberg H.P."/>
            <person name="Cantor M.N."/>
            <person name="Hua S.X."/>
        </authorList>
    </citation>
    <scope>NUCLEOTIDE SEQUENCE [LARGE SCALE GENOMIC DNA]</scope>
    <source>
        <strain evidence="1 2">Ve08.2h10</strain>
    </source>
</reference>